<dbReference type="GO" id="GO:0005737">
    <property type="term" value="C:cytoplasm"/>
    <property type="evidence" value="ECO:0007669"/>
    <property type="project" value="TreeGrafter"/>
</dbReference>
<dbReference type="PANTHER" id="PTHR12837">
    <property type="entry name" value="POLY ADP-RIBOSE GLYCOHYDROLASE"/>
    <property type="match status" value="1"/>
</dbReference>
<dbReference type="GO" id="GO:0006282">
    <property type="term" value="P:regulation of DNA repair"/>
    <property type="evidence" value="ECO:0007669"/>
    <property type="project" value="InterPro"/>
</dbReference>
<dbReference type="GO" id="GO:0009225">
    <property type="term" value="P:nucleotide-sugar metabolic process"/>
    <property type="evidence" value="ECO:0007669"/>
    <property type="project" value="TreeGrafter"/>
</dbReference>
<feature type="binding site" evidence="5">
    <location>
        <position position="317"/>
    </location>
    <ligand>
        <name>substrate</name>
    </ligand>
</feature>
<proteinExistence type="inferred from homology"/>
<dbReference type="PANTHER" id="PTHR12837:SF0">
    <property type="entry name" value="POLY(ADP-RIBOSE) GLYCOHYDROLASE"/>
    <property type="match status" value="1"/>
</dbReference>
<evidence type="ECO:0000259" key="7">
    <source>
        <dbReference type="Pfam" id="PF05028"/>
    </source>
</evidence>
<feature type="region of interest" description="Disordered" evidence="6">
    <location>
        <begin position="467"/>
        <end position="489"/>
    </location>
</feature>
<evidence type="ECO:0000256" key="4">
    <source>
        <dbReference type="PIRSR" id="PIRSR607724-1"/>
    </source>
</evidence>
<dbReference type="EMBL" id="GDJX01027081">
    <property type="protein sequence ID" value="JAT40855.1"/>
    <property type="molecule type" value="Transcribed_RNA"/>
</dbReference>
<reference evidence="9" key="1">
    <citation type="submission" date="2015-07" db="EMBL/GenBank/DDBJ databases">
        <title>Transcriptome Assembly of Anthurium amnicola.</title>
        <authorList>
            <person name="Suzuki J."/>
        </authorList>
    </citation>
    <scope>NUCLEOTIDE SEQUENCE</scope>
</reference>
<dbReference type="Pfam" id="PF20811">
    <property type="entry name" value="PARG_cat_N"/>
    <property type="match status" value="1"/>
</dbReference>
<dbReference type="GO" id="GO:0004649">
    <property type="term" value="F:poly(ADP-ribose) glycohydrolase activity"/>
    <property type="evidence" value="ECO:0007669"/>
    <property type="project" value="UniProtKB-EC"/>
</dbReference>
<evidence type="ECO:0000313" key="9">
    <source>
        <dbReference type="EMBL" id="JAT40855.1"/>
    </source>
</evidence>
<protein>
    <recommendedName>
        <fullName evidence="2">poly(ADP-ribose) glycohydrolase</fullName>
        <ecNumber evidence="2">3.2.1.143</ecNumber>
    </recommendedName>
</protein>
<dbReference type="Pfam" id="PF05028">
    <property type="entry name" value="PARG_cat_C"/>
    <property type="match status" value="1"/>
</dbReference>
<feature type="active site" evidence="4">
    <location>
        <position position="300"/>
    </location>
</feature>
<dbReference type="InterPro" id="IPR048362">
    <property type="entry name" value="PARG_helical"/>
</dbReference>
<evidence type="ECO:0000259" key="8">
    <source>
        <dbReference type="Pfam" id="PF20811"/>
    </source>
</evidence>
<feature type="binding site" evidence="5">
    <location>
        <position position="358"/>
    </location>
    <ligand>
        <name>substrate</name>
    </ligand>
</feature>
<dbReference type="AlphaFoldDB" id="A0A1D1XEL1"/>
<dbReference type="GO" id="GO:0005634">
    <property type="term" value="C:nucleus"/>
    <property type="evidence" value="ECO:0007669"/>
    <property type="project" value="TreeGrafter"/>
</dbReference>
<feature type="compositionally biased region" description="Polar residues" evidence="6">
    <location>
        <begin position="467"/>
        <end position="481"/>
    </location>
</feature>
<dbReference type="InterPro" id="IPR007724">
    <property type="entry name" value="Poly_GlycHdrlase"/>
</dbReference>
<feature type="binding site" evidence="5">
    <location>
        <position position="303"/>
    </location>
    <ligand>
        <name>substrate</name>
    </ligand>
</feature>
<dbReference type="InterPro" id="IPR046372">
    <property type="entry name" value="PARG_cat_C"/>
</dbReference>
<comment type="similarity">
    <text evidence="1">Belongs to the poly(ADP-ribose) glycohydrolase family.</text>
</comment>
<accession>A0A1D1XEL1</accession>
<dbReference type="EC" id="3.2.1.143" evidence="2"/>
<feature type="active site" evidence="4">
    <location>
        <position position="318"/>
    </location>
</feature>
<evidence type="ECO:0000256" key="1">
    <source>
        <dbReference type="ARBA" id="ARBA00009545"/>
    </source>
</evidence>
<evidence type="ECO:0000256" key="3">
    <source>
        <dbReference type="ARBA" id="ARBA00022801"/>
    </source>
</evidence>
<feature type="domain" description="PARG helical" evidence="8">
    <location>
        <begin position="121"/>
        <end position="251"/>
    </location>
</feature>
<organism evidence="9">
    <name type="scientific">Anthurium amnicola</name>
    <dbReference type="NCBI Taxonomy" id="1678845"/>
    <lineage>
        <taxon>Eukaryota</taxon>
        <taxon>Viridiplantae</taxon>
        <taxon>Streptophyta</taxon>
        <taxon>Embryophyta</taxon>
        <taxon>Tracheophyta</taxon>
        <taxon>Spermatophyta</taxon>
        <taxon>Magnoliopsida</taxon>
        <taxon>Liliopsida</taxon>
        <taxon>Araceae</taxon>
        <taxon>Pothoideae</taxon>
        <taxon>Potheae</taxon>
        <taxon>Anthurium</taxon>
    </lineage>
</organism>
<dbReference type="GO" id="GO:0005975">
    <property type="term" value="P:carbohydrate metabolic process"/>
    <property type="evidence" value="ECO:0007669"/>
    <property type="project" value="InterPro"/>
</dbReference>
<sequence length="618" mass="69190">EREREMAVCVPVPSSPSPATITAAHSALLSVSMERRGDLASVLPFLPLILRSSSLFWPPQTLEALRALSLGPDVSRVDSGEVLFDAILDLRHSLGLSGEPLSPKASEGFATFFDEWQLKTPEDSRMWFGEVVPWLARLLLRLPSLLEAHYRDSDRIFGTGKGGLRILGQQEAGTVFLGQELIAALLACSLFCLFPDADRGENHLPTINFVHLFAGFHPNGKLSQEAKIKCLIHYFERLCSDMPTGFVSFERKVLSLEHSSQSISYPDDVFWKKSVVPLCSFKVSLSGLIEDQQYEALEVDFANEYLGGGALYRGCVQEEIRFMINPELIAGMFFLPSMQKNEAIEIVGAERFSKYTGYASSFRYAGDYKDNRTVDSLGRRRTRIVAIDALDNAWMGQYKHECLVRETNKAFCGFFDQSKHECSLKAAQEGEFRKIDFTHNIVIVDNEAHYNPPVVSDNCTNVKMSFSSAPENERATNGSSAENSSSEQCQVSESSNLEESIGVATGNWGCGAFGGDPELKSIIQWLAASQAIRPFILYYTFREEALQRLEQVTQWILLHGWTVGDLWHMLVEYSSQRLNRETGIGFFDWLLPEQHLHGMMEVDSLSNSDSFNGSLQKN</sequence>
<feature type="active site" evidence="4">
    <location>
        <position position="319"/>
    </location>
</feature>
<evidence type="ECO:0000256" key="2">
    <source>
        <dbReference type="ARBA" id="ARBA00012255"/>
    </source>
</evidence>
<gene>
    <name evidence="9" type="primary">PARG1_3</name>
    <name evidence="10" type="synonym">PARG1_1</name>
    <name evidence="10" type="ORF">g.62096</name>
    <name evidence="9" type="ORF">g.62103</name>
</gene>
<name>A0A1D1XEL1_9ARAE</name>
<keyword evidence="3 9" id="KW-0378">Hydrolase</keyword>
<evidence type="ECO:0000256" key="6">
    <source>
        <dbReference type="SAM" id="MobiDB-lite"/>
    </source>
</evidence>
<evidence type="ECO:0000256" key="5">
    <source>
        <dbReference type="PIRSR" id="PIRSR607724-2"/>
    </source>
</evidence>
<dbReference type="GO" id="GO:1990966">
    <property type="term" value="P:ATP generation from poly-ADP-D-ribose"/>
    <property type="evidence" value="ECO:0007669"/>
    <property type="project" value="TreeGrafter"/>
</dbReference>
<feature type="domain" description="PARG catalytic Macro" evidence="7">
    <location>
        <begin position="270"/>
        <end position="547"/>
    </location>
</feature>
<dbReference type="EMBL" id="GDJX01018521">
    <property type="protein sequence ID" value="JAT49415.1"/>
    <property type="molecule type" value="Transcribed_RNA"/>
</dbReference>
<feature type="non-terminal residue" evidence="9">
    <location>
        <position position="1"/>
    </location>
</feature>
<evidence type="ECO:0000313" key="10">
    <source>
        <dbReference type="EMBL" id="JAT49415.1"/>
    </source>
</evidence>